<evidence type="ECO:0000313" key="3">
    <source>
        <dbReference type="Proteomes" id="UP001595533"/>
    </source>
</evidence>
<name>A0ABV7JFT7_9GAMM</name>
<feature type="transmembrane region" description="Helical" evidence="1">
    <location>
        <begin position="139"/>
        <end position="161"/>
    </location>
</feature>
<feature type="transmembrane region" description="Helical" evidence="1">
    <location>
        <begin position="338"/>
        <end position="359"/>
    </location>
</feature>
<organism evidence="2 3">
    <name type="scientific">Marinicella sediminis</name>
    <dbReference type="NCBI Taxonomy" id="1792834"/>
    <lineage>
        <taxon>Bacteria</taxon>
        <taxon>Pseudomonadati</taxon>
        <taxon>Pseudomonadota</taxon>
        <taxon>Gammaproteobacteria</taxon>
        <taxon>Lysobacterales</taxon>
        <taxon>Marinicellaceae</taxon>
        <taxon>Marinicella</taxon>
    </lineage>
</organism>
<feature type="transmembrane region" description="Helical" evidence="1">
    <location>
        <begin position="196"/>
        <end position="217"/>
    </location>
</feature>
<evidence type="ECO:0000313" key="2">
    <source>
        <dbReference type="EMBL" id="MFC3195734.1"/>
    </source>
</evidence>
<feature type="transmembrane region" description="Helical" evidence="1">
    <location>
        <begin position="21"/>
        <end position="44"/>
    </location>
</feature>
<dbReference type="PANTHER" id="PTHR34219">
    <property type="entry name" value="IRON-REGULATED INNER MEMBRANE PROTEIN-RELATED"/>
    <property type="match status" value="1"/>
</dbReference>
<accession>A0ABV7JFT7</accession>
<feature type="transmembrane region" description="Helical" evidence="1">
    <location>
        <begin position="399"/>
        <end position="417"/>
    </location>
</feature>
<dbReference type="InterPro" id="IPR005625">
    <property type="entry name" value="PepSY-ass_TM"/>
</dbReference>
<dbReference type="RefSeq" id="WP_077412518.1">
    <property type="nucleotide sequence ID" value="NZ_JBHRTS010000010.1"/>
</dbReference>
<feature type="transmembrane region" description="Helical" evidence="1">
    <location>
        <begin position="371"/>
        <end position="393"/>
    </location>
</feature>
<feature type="transmembrane region" description="Helical" evidence="1">
    <location>
        <begin position="455"/>
        <end position="474"/>
    </location>
</feature>
<dbReference type="PANTHER" id="PTHR34219:SF4">
    <property type="entry name" value="PEPSY DOMAIN-CONTAINING PROTEIN"/>
    <property type="match status" value="1"/>
</dbReference>
<keyword evidence="1" id="KW-0472">Membrane</keyword>
<keyword evidence="3" id="KW-1185">Reference proteome</keyword>
<dbReference type="Proteomes" id="UP001595533">
    <property type="component" value="Unassembled WGS sequence"/>
</dbReference>
<proteinExistence type="predicted"/>
<keyword evidence="1" id="KW-1133">Transmembrane helix</keyword>
<sequence>MKLLKQLTPSRNLVKQTLRSHAWIGLVLAAVLYLVCLSGSLLVFKSDFERWEQSSSEPYLSISDQAISRALAAFQTKVNRPVEALYFVYPSKDLPRAHVADALDEWWVDKDGALTAPVDIPWTDMLTDLHYYLHLPGTWGMIIVGMLGAMMCGLMVSGLLSHPNLFKDAFKLRLGSNRQLEQTDVHNRLSVWSLPFFFVISLTGGYIGLFGISMTLVDYFEEDYQAEQIISEVFGHDPSVDQPAVVPQINKIHRDLNNRAPDAQPLYLVVQNPGTDQQYIEVAAYPPDRLIYSEIYRYHSDGSFIDYQHLADGSAGRQVAYSSYRLHFGTFGGPITQWLYLVLGLAMTVITVTGVNMWFEKRNVRNRWYTSWRGFVWLTPLALVASAFGTVLLDWSAVGIFWLVLAGGSLLLWAGMYRIHRFNQQTLYLWMKQAALLLLIVLLFAHGFGHTDQPWYWSFSLALTGLLSLPMINFRRLIPNP</sequence>
<dbReference type="EMBL" id="JBHRTS010000010">
    <property type="protein sequence ID" value="MFC3195734.1"/>
    <property type="molecule type" value="Genomic_DNA"/>
</dbReference>
<keyword evidence="1" id="KW-0812">Transmembrane</keyword>
<feature type="transmembrane region" description="Helical" evidence="1">
    <location>
        <begin position="429"/>
        <end position="449"/>
    </location>
</feature>
<dbReference type="Pfam" id="PF03929">
    <property type="entry name" value="PepSY_TM"/>
    <property type="match status" value="1"/>
</dbReference>
<evidence type="ECO:0000256" key="1">
    <source>
        <dbReference type="SAM" id="Phobius"/>
    </source>
</evidence>
<gene>
    <name evidence="2" type="ORF">ACFODZ_15875</name>
</gene>
<reference evidence="3" key="1">
    <citation type="journal article" date="2019" name="Int. J. Syst. Evol. Microbiol.">
        <title>The Global Catalogue of Microorganisms (GCM) 10K type strain sequencing project: providing services to taxonomists for standard genome sequencing and annotation.</title>
        <authorList>
            <consortium name="The Broad Institute Genomics Platform"/>
            <consortium name="The Broad Institute Genome Sequencing Center for Infectious Disease"/>
            <person name="Wu L."/>
            <person name="Ma J."/>
        </authorList>
    </citation>
    <scope>NUCLEOTIDE SEQUENCE [LARGE SCALE GENOMIC DNA]</scope>
    <source>
        <strain evidence="3">KCTC 42953</strain>
    </source>
</reference>
<comment type="caution">
    <text evidence="2">The sequence shown here is derived from an EMBL/GenBank/DDBJ whole genome shotgun (WGS) entry which is preliminary data.</text>
</comment>
<protein>
    <submittedName>
        <fullName evidence="2">PepSY-associated TM helix domain-containing protein</fullName>
    </submittedName>
</protein>